<evidence type="ECO:0000313" key="3">
    <source>
        <dbReference type="Proteomes" id="UP000465263"/>
    </source>
</evidence>
<reference evidence="2 3" key="1">
    <citation type="journal article" date="2019" name="Emerg. Microbes Infect.">
        <title>Comprehensive subspecies identification of 175 nontuberculous mycobacteria species based on 7547 genomic profiles.</title>
        <authorList>
            <person name="Matsumoto Y."/>
            <person name="Kinjo T."/>
            <person name="Motooka D."/>
            <person name="Nabeya D."/>
            <person name="Jung N."/>
            <person name="Uechi K."/>
            <person name="Horii T."/>
            <person name="Iida T."/>
            <person name="Fujita J."/>
            <person name="Nakamura S."/>
        </authorList>
    </citation>
    <scope>NUCLEOTIDE SEQUENCE [LARGE SCALE GENOMIC DNA]</scope>
    <source>
        <strain evidence="2 3">JCM 16017</strain>
    </source>
</reference>
<gene>
    <name evidence="2" type="ORF">MSEN_21630</name>
</gene>
<evidence type="ECO:0000256" key="1">
    <source>
        <dbReference type="SAM" id="Phobius"/>
    </source>
</evidence>
<proteinExistence type="predicted"/>
<keyword evidence="3" id="KW-1185">Reference proteome</keyword>
<dbReference type="Proteomes" id="UP000465263">
    <property type="component" value="Unassembled WGS sequence"/>
</dbReference>
<feature type="transmembrane region" description="Helical" evidence="1">
    <location>
        <begin position="65"/>
        <end position="94"/>
    </location>
</feature>
<dbReference type="GO" id="GO:0043190">
    <property type="term" value="C:ATP-binding cassette (ABC) transporter complex"/>
    <property type="evidence" value="ECO:0007669"/>
    <property type="project" value="InterPro"/>
</dbReference>
<dbReference type="Pfam" id="PF02405">
    <property type="entry name" value="MlaE"/>
    <property type="match status" value="1"/>
</dbReference>
<dbReference type="EMBL" id="BLKV01000001">
    <property type="protein sequence ID" value="GFG70443.1"/>
    <property type="molecule type" value="Genomic_DNA"/>
</dbReference>
<dbReference type="AlphaFoldDB" id="A0A7I9XKD4"/>
<comment type="caution">
    <text evidence="2">The sequence shown here is derived from an EMBL/GenBank/DDBJ whole genome shotgun (WGS) entry which is preliminary data.</text>
</comment>
<dbReference type="RefSeq" id="WP_085088760.1">
    <property type="nucleotide sequence ID" value="NZ_BLKV01000001.1"/>
</dbReference>
<dbReference type="GO" id="GO:0005548">
    <property type="term" value="F:phospholipid transporter activity"/>
    <property type="evidence" value="ECO:0007669"/>
    <property type="project" value="TreeGrafter"/>
</dbReference>
<keyword evidence="1" id="KW-0812">Transmembrane</keyword>
<feature type="transmembrane region" description="Helical" evidence="1">
    <location>
        <begin position="170"/>
        <end position="200"/>
    </location>
</feature>
<keyword evidence="1" id="KW-1133">Transmembrane helix</keyword>
<keyword evidence="1" id="KW-0472">Membrane</keyword>
<name>A0A7I9XKD4_9MYCO</name>
<dbReference type="InterPro" id="IPR030802">
    <property type="entry name" value="Permease_MalE"/>
</dbReference>
<accession>A0A7I9XKD4</accession>
<dbReference type="PANTHER" id="PTHR30188:SF13">
    <property type="entry name" value="CONSERVED HYPOTHETICAL INTEGRAL MEMBRANE PROTEIN YRBE3B"/>
    <property type="match status" value="1"/>
</dbReference>
<sequence length="289" mass="30476">MTVAVYRPRAVHHLLRAAEVVWAPIWQPVAKAGHMLDFICRVVLAVPVMLARYRREFVRNLSDIAWGNGALVVGGGTMGVALVLGITAGALLAIEGYNALNLLGLGPATGLLSSWGSTRELVPVMIAIAFTTQAGCRFTAQLGAMRIAEEIDAMDALAIKPIPYLVTTRVAASVVAAIPLFLVCLAAAYVSAQFVVGIIADTSAGTYEHYFSLFSSGRDVFYATIKGIVFIFFAAVIQCYYGYFASGGPQGVGVAAGHAMRATITVVIILNALLTMAMWGVNAGARFGG</sequence>
<organism evidence="2 3">
    <name type="scientific">Mycolicibacter senuensis</name>
    <dbReference type="NCBI Taxonomy" id="386913"/>
    <lineage>
        <taxon>Bacteria</taxon>
        <taxon>Bacillati</taxon>
        <taxon>Actinomycetota</taxon>
        <taxon>Actinomycetes</taxon>
        <taxon>Mycobacteriales</taxon>
        <taxon>Mycobacteriaceae</taxon>
        <taxon>Mycolicibacter</taxon>
    </lineage>
</organism>
<evidence type="ECO:0000313" key="2">
    <source>
        <dbReference type="EMBL" id="GFG70443.1"/>
    </source>
</evidence>
<protein>
    <submittedName>
        <fullName evidence="2">ABC transporter permease</fullName>
    </submittedName>
</protein>
<feature type="transmembrane region" description="Helical" evidence="1">
    <location>
        <begin position="262"/>
        <end position="281"/>
    </location>
</feature>
<dbReference type="PANTHER" id="PTHR30188">
    <property type="entry name" value="ABC TRANSPORTER PERMEASE PROTEIN-RELATED"/>
    <property type="match status" value="1"/>
</dbReference>
<feature type="transmembrane region" description="Helical" evidence="1">
    <location>
        <begin position="220"/>
        <end position="241"/>
    </location>
</feature>